<proteinExistence type="predicted"/>
<keyword evidence="7" id="KW-1185">Reference proteome</keyword>
<feature type="repeat" description="RCC1" evidence="3">
    <location>
        <begin position="106"/>
        <end position="161"/>
    </location>
</feature>
<dbReference type="GO" id="GO:0005085">
    <property type="term" value="F:guanyl-nucleotide exchange factor activity"/>
    <property type="evidence" value="ECO:0007669"/>
    <property type="project" value="TreeGrafter"/>
</dbReference>
<reference evidence="6 7" key="1">
    <citation type="submission" date="2021-02" db="EMBL/GenBank/DDBJ databases">
        <title>Porcisia hertigi Genome sequencing and assembly.</title>
        <authorList>
            <person name="Almutairi H."/>
            <person name="Gatherer D."/>
        </authorList>
    </citation>
    <scope>NUCLEOTIDE SEQUENCE [LARGE SCALE GENOMIC DNA]</scope>
    <source>
        <strain evidence="6 7">C119</strain>
    </source>
</reference>
<dbReference type="InterPro" id="IPR051553">
    <property type="entry name" value="Ran_GTPase-activating"/>
</dbReference>
<dbReference type="InterPro" id="IPR058923">
    <property type="entry name" value="RCC1-like_dom"/>
</dbReference>
<dbReference type="SUPFAM" id="SSF50985">
    <property type="entry name" value="RCC1/BLIP-II"/>
    <property type="match status" value="1"/>
</dbReference>
<gene>
    <name evidence="6" type="ORF">JKF63_00682</name>
</gene>
<dbReference type="OrthoDB" id="61110at2759"/>
<dbReference type="FunFam" id="2.130.10.30:FF:000062">
    <property type="entry name" value="Regulator of chromosome condensation (RCC1) repeat, putative"/>
    <property type="match status" value="1"/>
</dbReference>
<evidence type="ECO:0000256" key="3">
    <source>
        <dbReference type="PROSITE-ProRule" id="PRU00235"/>
    </source>
</evidence>
<dbReference type="PROSITE" id="PS50012">
    <property type="entry name" value="RCC1_3"/>
    <property type="match status" value="5"/>
</dbReference>
<evidence type="ECO:0000313" key="6">
    <source>
        <dbReference type="EMBL" id="KAG5490562.1"/>
    </source>
</evidence>
<dbReference type="KEGG" id="phet:94286810"/>
<dbReference type="GO" id="GO:0005737">
    <property type="term" value="C:cytoplasm"/>
    <property type="evidence" value="ECO:0007669"/>
    <property type="project" value="TreeGrafter"/>
</dbReference>
<dbReference type="GeneID" id="94286810"/>
<feature type="domain" description="RCC1-like" evidence="5">
    <location>
        <begin position="110"/>
        <end position="440"/>
    </location>
</feature>
<dbReference type="Gene3D" id="2.130.10.30">
    <property type="entry name" value="Regulator of chromosome condensation 1/beta-lactamase-inhibitor protein II"/>
    <property type="match status" value="2"/>
</dbReference>
<protein>
    <recommendedName>
        <fullName evidence="5">RCC1-like domain-containing protein</fullName>
    </recommendedName>
</protein>
<dbReference type="InterPro" id="IPR009091">
    <property type="entry name" value="RCC1/BLIP-II"/>
</dbReference>
<accession>A0A836HQE6</accession>
<dbReference type="RefSeq" id="XP_067752890.1">
    <property type="nucleotide sequence ID" value="XM_067896733.1"/>
</dbReference>
<dbReference type="InterPro" id="IPR000408">
    <property type="entry name" value="Reg_chr_condens"/>
</dbReference>
<dbReference type="Proteomes" id="UP000674318">
    <property type="component" value="Unassembled WGS sequence"/>
</dbReference>
<dbReference type="EMBL" id="JAFJZO010000036">
    <property type="protein sequence ID" value="KAG5490562.1"/>
    <property type="molecule type" value="Genomic_DNA"/>
</dbReference>
<evidence type="ECO:0000256" key="2">
    <source>
        <dbReference type="ARBA" id="ARBA00022737"/>
    </source>
</evidence>
<keyword evidence="2" id="KW-0677">Repeat</keyword>
<evidence type="ECO:0000259" key="5">
    <source>
        <dbReference type="Pfam" id="PF25390"/>
    </source>
</evidence>
<feature type="region of interest" description="Disordered" evidence="4">
    <location>
        <begin position="584"/>
        <end position="629"/>
    </location>
</feature>
<organism evidence="6 7">
    <name type="scientific">Porcisia hertigi</name>
    <dbReference type="NCBI Taxonomy" id="2761500"/>
    <lineage>
        <taxon>Eukaryota</taxon>
        <taxon>Discoba</taxon>
        <taxon>Euglenozoa</taxon>
        <taxon>Kinetoplastea</taxon>
        <taxon>Metakinetoplastina</taxon>
        <taxon>Trypanosomatida</taxon>
        <taxon>Trypanosomatidae</taxon>
        <taxon>Leishmaniinae</taxon>
        <taxon>Porcisia</taxon>
    </lineage>
</organism>
<feature type="repeat" description="RCC1" evidence="3">
    <location>
        <begin position="287"/>
        <end position="341"/>
    </location>
</feature>
<feature type="repeat" description="RCC1" evidence="3">
    <location>
        <begin position="221"/>
        <end position="287"/>
    </location>
</feature>
<name>A0A836HQE6_9TRYP</name>
<evidence type="ECO:0000313" key="7">
    <source>
        <dbReference type="Proteomes" id="UP000674318"/>
    </source>
</evidence>
<dbReference type="PANTHER" id="PTHR45982:SF1">
    <property type="entry name" value="REGULATOR OF CHROMOSOME CONDENSATION"/>
    <property type="match status" value="1"/>
</dbReference>
<dbReference type="Pfam" id="PF25390">
    <property type="entry name" value="WD40_RLD"/>
    <property type="match status" value="1"/>
</dbReference>
<feature type="repeat" description="RCC1" evidence="3">
    <location>
        <begin position="162"/>
        <end position="220"/>
    </location>
</feature>
<feature type="repeat" description="RCC1" evidence="3">
    <location>
        <begin position="391"/>
        <end position="444"/>
    </location>
</feature>
<comment type="caution">
    <text evidence="6">The sequence shown here is derived from an EMBL/GenBank/DDBJ whole genome shotgun (WGS) entry which is preliminary data.</text>
</comment>
<evidence type="ECO:0000256" key="1">
    <source>
        <dbReference type="ARBA" id="ARBA00022658"/>
    </source>
</evidence>
<sequence length="678" mass="73582">MFFWGSYNFQETQLSENPDRPPLRYPAYLPPSLAALRRSAPVSHNTTTAITSSSLQSDAASVQRALQSITALRMQVQHIACGTKHLVASVSLVPATETAPASDSSARIALYGMGNNECGQLGHHVANYATALTPLHLEDIMEGTVVSVACGARHTVVCTSTGCVYVTGDNSFHQLGLPSQMLKPLPRGGSFAPSFTQLKSLAHVKAVYANGNVSFALDRRGQVYSWGEAKFGHLGHNDKGERLDMQTLKTVSEDVPTPQLVRWFERHRVTIVEVAVGRAHMVCRSEDEVYTCGEASFGKLGQGDIDPRLEPTRVEFPPRKQTERLLGIAAGDEHTLVLKENPLIGSTVYFFGKLSNGDGQLQPIVVQIPTTTVRSVVAGRGTFCAVVTQEGQLYVWGKHSYAKVYNGTNAAAPRTQPSKVQLLDPYEIGGVVSGGTFMVAYASAGVKKEIEVPEQGGTATKEAVSATTVARSWDVVVPHDARVGRDSLGDPEEQYEAAMRALLRQYLGPALGGAYVAQLPVAPPRSAAPVYEFDHIAVKDLGRGQKVRLWMTNVYALGTIVDEMADQAPGASFSQTGEASTTNAAAAAAHYSPSRSDEKNQVDALTKSDAAAREDAENDSPALPKGKRVKVEWQRDDWDDEVLTLYSDDETLDEENENRWQPFWFEQTPDGEYVVSKK</sequence>
<dbReference type="PANTHER" id="PTHR45982">
    <property type="entry name" value="REGULATOR OF CHROMOSOME CONDENSATION"/>
    <property type="match status" value="1"/>
</dbReference>
<dbReference type="AlphaFoldDB" id="A0A836HQE6"/>
<evidence type="ECO:0000256" key="4">
    <source>
        <dbReference type="SAM" id="MobiDB-lite"/>
    </source>
</evidence>
<keyword evidence="1" id="KW-0344">Guanine-nucleotide releasing factor</keyword>